<reference evidence="7" key="2">
    <citation type="submission" date="2025-09" db="UniProtKB">
        <authorList>
            <consortium name="Ensembl"/>
        </authorList>
    </citation>
    <scope>IDENTIFICATION</scope>
</reference>
<dbReference type="InterPro" id="IPR011990">
    <property type="entry name" value="TPR-like_helical_dom_sf"/>
</dbReference>
<dbReference type="GO" id="GO:0005518">
    <property type="term" value="F:collagen binding"/>
    <property type="evidence" value="ECO:0007669"/>
    <property type="project" value="TreeGrafter"/>
</dbReference>
<proteinExistence type="inferred from homology"/>
<dbReference type="PROSITE" id="PS51257">
    <property type="entry name" value="PROKAR_LIPOPROTEIN"/>
    <property type="match status" value="1"/>
</dbReference>
<dbReference type="PANTHER" id="PTHR13986">
    <property type="entry name" value="PROTEIN LYSINE HYDROXYLATION COMPLEX COMPONENT"/>
    <property type="match status" value="1"/>
</dbReference>
<dbReference type="Gene3D" id="1.25.40.10">
    <property type="entry name" value="Tetratricopeptide repeat domain"/>
    <property type="match status" value="2"/>
</dbReference>
<organism evidence="7 8">
    <name type="scientific">Sinocyclocheilus anshuiensis</name>
    <dbReference type="NCBI Taxonomy" id="1608454"/>
    <lineage>
        <taxon>Eukaryota</taxon>
        <taxon>Metazoa</taxon>
        <taxon>Chordata</taxon>
        <taxon>Craniata</taxon>
        <taxon>Vertebrata</taxon>
        <taxon>Euteleostomi</taxon>
        <taxon>Actinopterygii</taxon>
        <taxon>Neopterygii</taxon>
        <taxon>Teleostei</taxon>
        <taxon>Ostariophysi</taxon>
        <taxon>Cypriniformes</taxon>
        <taxon>Cyprinidae</taxon>
        <taxon>Cyprininae</taxon>
        <taxon>Sinocyclocheilus</taxon>
    </lineage>
</organism>
<evidence type="ECO:0000256" key="3">
    <source>
        <dbReference type="ARBA" id="ARBA00023180"/>
    </source>
</evidence>
<feature type="compositionally biased region" description="Low complexity" evidence="4">
    <location>
        <begin position="384"/>
        <end position="393"/>
    </location>
</feature>
<keyword evidence="3" id="KW-0325">Glycoprotein</keyword>
<dbReference type="FunFam" id="1.25.40.10:FF:001015">
    <property type="entry name" value="Cartilage associated protein"/>
    <property type="match status" value="1"/>
</dbReference>
<evidence type="ECO:0000313" key="7">
    <source>
        <dbReference type="Ensembl" id="ENSSANP00000007502.1"/>
    </source>
</evidence>
<dbReference type="KEGG" id="sanh:107669502"/>
<feature type="signal peptide" evidence="5">
    <location>
        <begin position="1"/>
        <end position="23"/>
    </location>
</feature>
<evidence type="ECO:0000256" key="4">
    <source>
        <dbReference type="SAM" id="MobiDB-lite"/>
    </source>
</evidence>
<evidence type="ECO:0000259" key="6">
    <source>
        <dbReference type="Pfam" id="PF23557"/>
    </source>
</evidence>
<feature type="domain" description="Leprecan-like alpha-helical" evidence="6">
    <location>
        <begin position="40"/>
        <end position="337"/>
    </location>
</feature>
<evidence type="ECO:0000256" key="2">
    <source>
        <dbReference type="ARBA" id="ARBA00022729"/>
    </source>
</evidence>
<dbReference type="Proteomes" id="UP000472260">
    <property type="component" value="Unassembled WGS sequence"/>
</dbReference>
<dbReference type="GO" id="GO:0005783">
    <property type="term" value="C:endoplasmic reticulum"/>
    <property type="evidence" value="ECO:0007669"/>
    <property type="project" value="TreeGrafter"/>
</dbReference>
<gene>
    <name evidence="7" type="primary">LOC107669502</name>
</gene>
<keyword evidence="2 5" id="KW-0732">Signal</keyword>
<name>A0A671KMY7_9TELE</name>
<protein>
    <submittedName>
        <fullName evidence="7">Synaptonemal complex protein SC65-like</fullName>
    </submittedName>
</protein>
<accession>A0A671KMY7</accession>
<dbReference type="PANTHER" id="PTHR13986:SF4">
    <property type="entry name" value="ENDOPLASMIC RETICULUM PROTEIN SC65"/>
    <property type="match status" value="1"/>
</dbReference>
<sequence length="428" mass="49922">MAQARICLVVFFSSACLYCTVQAQYEKYSFNSFPANDLLPLESAYGHALEMYAAQDWKQSAKYLELSLRLHRLLKDCEAHCSQNCSAVGREHEENNTETTLLIMGHIIMRAACLKRCKTNFPVFSKSYPKRETLGAFEQRIPYRYLQYVYYQMNELERAVSAAHTYLQRNPEDPLLSRSLNYYKSLFDTEEYLIDHEEKPYEALFLKAVKLYNSGDFSSSARDMELAAAEYFKTFNTCLMSCEGSYDVQEFKDFYPTLADFYFEVMKCKVKCEENLVPNVGGFFVEKFVATMYHYMQFAYYKLNDVRNAALCAASYMLFDADDQVMQQNMAYYRFHRQQWGLQDEHFKPRPEALTYFNQTTKLRKLLEFAQNYLQTDDEDTVSSEEAASALSSTPDEEFEGIGDYEESFLAEWWQEPKTKGDTGEPAE</sequence>
<dbReference type="GeneID" id="107669502"/>
<feature type="chain" id="PRO_5025448675" evidence="5">
    <location>
        <begin position="24"/>
        <end position="428"/>
    </location>
</feature>
<dbReference type="GO" id="GO:0030199">
    <property type="term" value="P:collagen fibril organization"/>
    <property type="evidence" value="ECO:0007669"/>
    <property type="project" value="TreeGrafter"/>
</dbReference>
<dbReference type="InterPro" id="IPR052284">
    <property type="entry name" value="Collagen_mod_leprecan"/>
</dbReference>
<dbReference type="InterPro" id="IPR056585">
    <property type="entry name" value="Leprecan_dom"/>
</dbReference>
<dbReference type="OrthoDB" id="8610171at2759"/>
<reference evidence="7" key="1">
    <citation type="submission" date="2025-08" db="UniProtKB">
        <authorList>
            <consortium name="Ensembl"/>
        </authorList>
    </citation>
    <scope>IDENTIFICATION</scope>
</reference>
<comment type="similarity">
    <text evidence="1">Belongs to the leprecan family.</text>
</comment>
<keyword evidence="8" id="KW-1185">Reference proteome</keyword>
<dbReference type="RefSeq" id="XP_016317249.1">
    <property type="nucleotide sequence ID" value="XM_016461763.1"/>
</dbReference>
<feature type="region of interest" description="Disordered" evidence="4">
    <location>
        <begin position="377"/>
        <end position="400"/>
    </location>
</feature>
<evidence type="ECO:0000256" key="5">
    <source>
        <dbReference type="SAM" id="SignalP"/>
    </source>
</evidence>
<evidence type="ECO:0000313" key="8">
    <source>
        <dbReference type="Proteomes" id="UP000472260"/>
    </source>
</evidence>
<dbReference type="Ensembl" id="ENSSANT00000008068.1">
    <property type="protein sequence ID" value="ENSSANP00000007502.1"/>
    <property type="gene ID" value="ENSSANG00000004237.1"/>
</dbReference>
<evidence type="ECO:0000256" key="1">
    <source>
        <dbReference type="ARBA" id="ARBA00006487"/>
    </source>
</evidence>
<dbReference type="Pfam" id="PF23557">
    <property type="entry name" value="TPR_leprecan"/>
    <property type="match status" value="1"/>
</dbReference>
<dbReference type="AlphaFoldDB" id="A0A671KMY7"/>